<reference evidence="2" key="1">
    <citation type="submission" date="2024-07" db="EMBL/GenBank/DDBJ databases">
        <authorList>
            <person name="Li J."/>
            <person name="Wei H."/>
            <person name="Ma J."/>
        </authorList>
    </citation>
    <scope>NUCLEOTIDE SEQUENCE</scope>
    <source>
        <strain evidence="2">AMU7</strain>
    </source>
</reference>
<dbReference type="InterPro" id="IPR024072">
    <property type="entry name" value="DHFR-like_dom_sf"/>
</dbReference>
<dbReference type="PANTHER" id="PTHR38011:SF11">
    <property type="entry name" value="2,5-DIAMINO-6-RIBOSYLAMINO-4(3H)-PYRIMIDINONE 5'-PHOSPHATE REDUCTASE"/>
    <property type="match status" value="1"/>
</dbReference>
<dbReference type="Gene3D" id="3.40.430.10">
    <property type="entry name" value="Dihydrofolate Reductase, subunit A"/>
    <property type="match status" value="1"/>
</dbReference>
<evidence type="ECO:0000313" key="2">
    <source>
        <dbReference type="EMBL" id="XDV72342.1"/>
    </source>
</evidence>
<sequence>MRELVYYVAVSLDGYIAGPGGEFDAFPVEGDHMAAQIERFPEAIPTVAADAMGIEQGKATFDAVVMGWNTYAVGLPAGMTSPYQHLKQVVFSRSHTKADIPGEHPNLELTHENPVDVVRRLKSEPGKSIWLCGGGHLATQLSGEIDRLVLKRSPLLFGDGIPLFAPGAYQPSAFEEVTTTTFGSGVVISEYVRRGA</sequence>
<organism evidence="2">
    <name type="scientific">Paenarthrobacter sp. AMU7</name>
    <dbReference type="NCBI Taxonomy" id="3162492"/>
    <lineage>
        <taxon>Bacteria</taxon>
        <taxon>Bacillati</taxon>
        <taxon>Actinomycetota</taxon>
        <taxon>Actinomycetes</taxon>
        <taxon>Micrococcales</taxon>
        <taxon>Micrococcaceae</taxon>
        <taxon>Paenarthrobacter</taxon>
    </lineage>
</organism>
<dbReference type="GO" id="GO:0009231">
    <property type="term" value="P:riboflavin biosynthetic process"/>
    <property type="evidence" value="ECO:0007669"/>
    <property type="project" value="InterPro"/>
</dbReference>
<name>A0AB39YTS1_9MICC</name>
<dbReference type="InterPro" id="IPR002734">
    <property type="entry name" value="RibDG_C"/>
</dbReference>
<dbReference type="RefSeq" id="WP_207596183.1">
    <property type="nucleotide sequence ID" value="NZ_CP165735.1"/>
</dbReference>
<proteinExistence type="predicted"/>
<dbReference type="SUPFAM" id="SSF53597">
    <property type="entry name" value="Dihydrofolate reductase-like"/>
    <property type="match status" value="1"/>
</dbReference>
<feature type="domain" description="Bacterial bifunctional deaminase-reductase C-terminal" evidence="1">
    <location>
        <begin position="4"/>
        <end position="187"/>
    </location>
</feature>
<dbReference type="InterPro" id="IPR050765">
    <property type="entry name" value="Riboflavin_Biosynth_HTPR"/>
</dbReference>
<accession>A0AB39YTS1</accession>
<evidence type="ECO:0000259" key="1">
    <source>
        <dbReference type="Pfam" id="PF01872"/>
    </source>
</evidence>
<protein>
    <submittedName>
        <fullName evidence="2">Dihydrofolate reductase family protein</fullName>
    </submittedName>
</protein>
<gene>
    <name evidence="2" type="ORF">ABQM86_03935</name>
</gene>
<dbReference type="EMBL" id="CP165735">
    <property type="protein sequence ID" value="XDV72342.1"/>
    <property type="molecule type" value="Genomic_DNA"/>
</dbReference>
<dbReference type="PANTHER" id="PTHR38011">
    <property type="entry name" value="DIHYDROFOLATE REDUCTASE FAMILY PROTEIN (AFU_ORTHOLOGUE AFUA_8G06820)"/>
    <property type="match status" value="1"/>
</dbReference>
<dbReference type="GO" id="GO:0008703">
    <property type="term" value="F:5-amino-6-(5-phosphoribosylamino)uracil reductase activity"/>
    <property type="evidence" value="ECO:0007669"/>
    <property type="project" value="InterPro"/>
</dbReference>
<dbReference type="AlphaFoldDB" id="A0AB39YTS1"/>
<dbReference type="Pfam" id="PF01872">
    <property type="entry name" value="RibD_C"/>
    <property type="match status" value="1"/>
</dbReference>